<dbReference type="GO" id="GO:0000725">
    <property type="term" value="P:recombinational repair"/>
    <property type="evidence" value="ECO:0007669"/>
    <property type="project" value="TreeGrafter"/>
</dbReference>
<dbReference type="GO" id="GO:0005524">
    <property type="term" value="F:ATP binding"/>
    <property type="evidence" value="ECO:0007669"/>
    <property type="project" value="InterPro"/>
</dbReference>
<dbReference type="EMBL" id="VDGH01000005">
    <property type="protein sequence ID" value="TQR13857.1"/>
    <property type="molecule type" value="Genomic_DNA"/>
</dbReference>
<keyword evidence="1" id="KW-0540">Nuclease</keyword>
<dbReference type="InterPro" id="IPR027417">
    <property type="entry name" value="P-loop_NTPase"/>
</dbReference>
<accession>A0A544T8S6</accession>
<comment type="caution">
    <text evidence="1">The sequence shown here is derived from an EMBL/GenBank/DDBJ whole genome shotgun (WGS) entry which is preliminary data.</text>
</comment>
<sequence>MDNSYYFEQLDLEKVSNPRIRSILSDLELFAEREKRQVYVIDKPIGERKYQYSYKDALVILIPEVKLLFINVGGDNDSFEEFAGDFIEDLGIISDKYDYKSFLGRPRKWQEELTKEINFGDNDSIISYIESNILLDINVRKGELLISLLTGSINDIDRVKGDLPSSSLEQIKRNIILFDGEQTRFIFEQMDKKRVTIQGLAGTGKTELLLHKLKDIYINEEDSKIFFTCFNTILAKDLKDRIPNFFDFMKVREQIKWNERLWVERSWGSQADKNSGVYSFICNHYKIPFQRYSWAVSFESVCKNALERLNELEQEGAFEPFFDYILIDESQDFNDTFFKLCEKVTKKQVYIAGDIFQNIYDYNGIAKDKPDFLLNRVYRTDPKTLMFAHAVGFGILERPVVRWLSDEEWLACGYTIEKEGEYYSFSREPLKRFENLEDNITSIKLSTAEEDNYLDKVIWAIQDIKEKNPTVEAGDIGVVFLENNNGNYNLAESLIIKVDQMFGWSAIKGYEVKDKKKNTLFISNRNNIKGLEFPFIICITTTPLNSSTTIRNSLYMMLTRSFITSYLILSESNGVLNNRLEVAVNEIIETGHLTVKEPKSNEIMDTSKLMLEANINKSQFDIIEEILKSFGIEDPDKKGKIQNLVNVMAKDSVDADKIYALIAKNIELL</sequence>
<evidence type="ECO:0000313" key="1">
    <source>
        <dbReference type="EMBL" id="TQR13857.1"/>
    </source>
</evidence>
<dbReference type="SUPFAM" id="SSF52540">
    <property type="entry name" value="P-loop containing nucleoside triphosphate hydrolases"/>
    <property type="match status" value="1"/>
</dbReference>
<protein>
    <submittedName>
        <fullName evidence="1">Endonuclease</fullName>
    </submittedName>
</protein>
<dbReference type="GO" id="GO:0003677">
    <property type="term" value="F:DNA binding"/>
    <property type="evidence" value="ECO:0007669"/>
    <property type="project" value="InterPro"/>
</dbReference>
<proteinExistence type="predicted"/>
<dbReference type="OrthoDB" id="7066673at2"/>
<gene>
    <name evidence="1" type="ORF">FG382_09615</name>
</gene>
<dbReference type="GO" id="GO:0004519">
    <property type="term" value="F:endonuclease activity"/>
    <property type="evidence" value="ECO:0007669"/>
    <property type="project" value="UniProtKB-KW"/>
</dbReference>
<dbReference type="PANTHER" id="PTHR11070">
    <property type="entry name" value="UVRD / RECB / PCRA DNA HELICASE FAMILY MEMBER"/>
    <property type="match status" value="1"/>
</dbReference>
<keyword evidence="1" id="KW-0255">Endonuclease</keyword>
<name>A0A544T8S6_9BACI</name>
<dbReference type="RefSeq" id="WP_142538689.1">
    <property type="nucleotide sequence ID" value="NZ_BMIE01000005.1"/>
</dbReference>
<dbReference type="Pfam" id="PF13245">
    <property type="entry name" value="AAA_19"/>
    <property type="match status" value="1"/>
</dbReference>
<organism evidence="1 2">
    <name type="scientific">Psychrobacillus lasiicapitis</name>
    <dbReference type="NCBI Taxonomy" id="1636719"/>
    <lineage>
        <taxon>Bacteria</taxon>
        <taxon>Bacillati</taxon>
        <taxon>Bacillota</taxon>
        <taxon>Bacilli</taxon>
        <taxon>Bacillales</taxon>
        <taxon>Bacillaceae</taxon>
        <taxon>Psychrobacillus</taxon>
    </lineage>
</organism>
<dbReference type="PANTHER" id="PTHR11070:SF2">
    <property type="entry name" value="ATP-DEPENDENT DNA HELICASE SRS2"/>
    <property type="match status" value="1"/>
</dbReference>
<dbReference type="Proteomes" id="UP000317316">
    <property type="component" value="Unassembled WGS sequence"/>
</dbReference>
<dbReference type="InterPro" id="IPR000212">
    <property type="entry name" value="DNA_helicase_UvrD/REP"/>
</dbReference>
<dbReference type="GO" id="GO:0043138">
    <property type="term" value="F:3'-5' DNA helicase activity"/>
    <property type="evidence" value="ECO:0007669"/>
    <property type="project" value="TreeGrafter"/>
</dbReference>
<dbReference type="Gene3D" id="3.40.50.300">
    <property type="entry name" value="P-loop containing nucleotide triphosphate hydrolases"/>
    <property type="match status" value="1"/>
</dbReference>
<reference evidence="1 2" key="1">
    <citation type="submission" date="2019-05" db="EMBL/GenBank/DDBJ databases">
        <title>Psychrobacillus vulpis sp. nov., a new species isolated from feces of a red fox that inhabits in The Tablas de Daimiel Natural Park, Albacete, Spain.</title>
        <authorList>
            <person name="Rodriguez M."/>
            <person name="Reina J.C."/>
            <person name="Bejar V."/>
            <person name="Llamas I."/>
        </authorList>
    </citation>
    <scope>NUCLEOTIDE SEQUENCE [LARGE SCALE GENOMIC DNA]</scope>
    <source>
        <strain evidence="1 2">NEAU-3TGS17</strain>
    </source>
</reference>
<keyword evidence="2" id="KW-1185">Reference proteome</keyword>
<evidence type="ECO:0000313" key="2">
    <source>
        <dbReference type="Proteomes" id="UP000317316"/>
    </source>
</evidence>
<dbReference type="AlphaFoldDB" id="A0A544T8S6"/>
<keyword evidence="1" id="KW-0378">Hydrolase</keyword>